<dbReference type="PANTHER" id="PTHR43539:SF78">
    <property type="entry name" value="FLAVIN-CONTAINING MONOOXYGENASE"/>
    <property type="match status" value="1"/>
</dbReference>
<dbReference type="PRINTS" id="PR00469">
    <property type="entry name" value="PNDRDTASEII"/>
</dbReference>
<name>A0ABQ3ZXB8_9ACTN</name>
<dbReference type="PRINTS" id="PR00368">
    <property type="entry name" value="FADPNR"/>
</dbReference>
<dbReference type="Gene3D" id="3.50.50.60">
    <property type="entry name" value="FAD/NAD(P)-binding domain"/>
    <property type="match status" value="1"/>
</dbReference>
<organism evidence="2 3">
    <name type="scientific">Winogradskya humida</name>
    <dbReference type="NCBI Taxonomy" id="113566"/>
    <lineage>
        <taxon>Bacteria</taxon>
        <taxon>Bacillati</taxon>
        <taxon>Actinomycetota</taxon>
        <taxon>Actinomycetes</taxon>
        <taxon>Micromonosporales</taxon>
        <taxon>Micromonosporaceae</taxon>
        <taxon>Winogradskya</taxon>
    </lineage>
</organism>
<dbReference type="Proteomes" id="UP000603200">
    <property type="component" value="Unassembled WGS sequence"/>
</dbReference>
<evidence type="ECO:0000313" key="2">
    <source>
        <dbReference type="EMBL" id="GIE23157.1"/>
    </source>
</evidence>
<evidence type="ECO:0000313" key="3">
    <source>
        <dbReference type="Proteomes" id="UP000603200"/>
    </source>
</evidence>
<dbReference type="InterPro" id="IPR036188">
    <property type="entry name" value="FAD/NAD-bd_sf"/>
</dbReference>
<dbReference type="EMBL" id="BOMN01000087">
    <property type="protein sequence ID" value="GIE23157.1"/>
    <property type="molecule type" value="Genomic_DNA"/>
</dbReference>
<proteinExistence type="predicted"/>
<sequence>MWERPEIDILPRMADVVVLGAGAAGLAVAAQLKARGVDAVVLERGPGVATSWRGRYDRLKLHTVRRLSGLPGSAIPRGYGRWVRRDDLVRYLEAYAQRFGLDVRTGTAVERIKPGADGWSLRLADGSEEPAQTVIVATGYLHTPEVPPWPGLETWPGELIHSAAYRNAEPFRGKDVLVVGPGNSGAEIATDLAEGGAAAVRLAIRTPPHIVRRTTAGWPAQLNGVLLGWLPERVFNAVAAATARMEIPDLRKYGIGRPAAGLKTRLRTGRYVPLQDVGIVRDVVAGRVLPVAAVQGFDRISVLLADGTSVQPDVVVAATGYGTGLRELFEDPSLVDETGVPLVHGGAPARPGLYFIGYDVTLGGMLRQAAIESRRVARTVSRLRK</sequence>
<protein>
    <submittedName>
        <fullName evidence="2">Monooxygenase</fullName>
    </submittedName>
</protein>
<dbReference type="PANTHER" id="PTHR43539">
    <property type="entry name" value="FLAVIN-BINDING MONOOXYGENASE-LIKE PROTEIN (AFU_ORTHOLOGUE AFUA_4G09220)"/>
    <property type="match status" value="1"/>
</dbReference>
<dbReference type="InterPro" id="IPR050982">
    <property type="entry name" value="Auxin_biosynth/cation_transpt"/>
</dbReference>
<dbReference type="InterPro" id="IPR000960">
    <property type="entry name" value="Flavin_mOase"/>
</dbReference>
<keyword evidence="2" id="KW-0503">Monooxygenase</keyword>
<dbReference type="Pfam" id="PF13738">
    <property type="entry name" value="Pyr_redox_3"/>
    <property type="match status" value="1"/>
</dbReference>
<accession>A0ABQ3ZXB8</accession>
<keyword evidence="1" id="KW-0560">Oxidoreductase</keyword>
<dbReference type="PIRSF" id="PIRSF000332">
    <property type="entry name" value="FMO"/>
    <property type="match status" value="1"/>
</dbReference>
<evidence type="ECO:0000256" key="1">
    <source>
        <dbReference type="ARBA" id="ARBA00023002"/>
    </source>
</evidence>
<comment type="caution">
    <text evidence="2">The sequence shown here is derived from an EMBL/GenBank/DDBJ whole genome shotgun (WGS) entry which is preliminary data.</text>
</comment>
<keyword evidence="3" id="KW-1185">Reference proteome</keyword>
<dbReference type="SUPFAM" id="SSF51905">
    <property type="entry name" value="FAD/NAD(P)-binding domain"/>
    <property type="match status" value="2"/>
</dbReference>
<gene>
    <name evidence="2" type="ORF">Ahu01nite_062590</name>
</gene>
<dbReference type="GO" id="GO:0004497">
    <property type="term" value="F:monooxygenase activity"/>
    <property type="evidence" value="ECO:0007669"/>
    <property type="project" value="UniProtKB-KW"/>
</dbReference>
<reference evidence="2 3" key="1">
    <citation type="submission" date="2021-01" db="EMBL/GenBank/DDBJ databases">
        <title>Whole genome shotgun sequence of Actinoplanes humidus NBRC 14915.</title>
        <authorList>
            <person name="Komaki H."/>
            <person name="Tamura T."/>
        </authorList>
    </citation>
    <scope>NUCLEOTIDE SEQUENCE [LARGE SCALE GENOMIC DNA]</scope>
    <source>
        <strain evidence="2 3">NBRC 14915</strain>
    </source>
</reference>